<feature type="compositionally biased region" description="Basic and acidic residues" evidence="1">
    <location>
        <begin position="469"/>
        <end position="479"/>
    </location>
</feature>
<feature type="compositionally biased region" description="Polar residues" evidence="1">
    <location>
        <begin position="456"/>
        <end position="468"/>
    </location>
</feature>
<evidence type="ECO:0000256" key="1">
    <source>
        <dbReference type="SAM" id="MobiDB-lite"/>
    </source>
</evidence>
<dbReference type="HOGENOM" id="CLU_027733_1_0_1"/>
<reference evidence="2 3" key="1">
    <citation type="journal article" date="2011" name="Proc. Natl. Acad. Sci. U.S.A.">
        <title>Comparative genomics of xylose-fermenting fungi for enhanced biofuel production.</title>
        <authorList>
            <person name="Wohlbach D.J."/>
            <person name="Kuo A."/>
            <person name="Sato T.K."/>
            <person name="Potts K.M."/>
            <person name="Salamov A.A."/>
            <person name="LaButti K.M."/>
            <person name="Sun H."/>
            <person name="Clum A."/>
            <person name="Pangilinan J.L."/>
            <person name="Lindquist E.A."/>
            <person name="Lucas S."/>
            <person name="Lapidus A."/>
            <person name="Jin M."/>
            <person name="Gunawan C."/>
            <person name="Balan V."/>
            <person name="Dale B.E."/>
            <person name="Jeffries T.W."/>
            <person name="Zinkel R."/>
            <person name="Barry K.W."/>
            <person name="Grigoriev I.V."/>
            <person name="Gasch A.P."/>
        </authorList>
    </citation>
    <scope>NUCLEOTIDE SEQUENCE [LARGE SCALE GENOMIC DNA]</scope>
    <source>
        <strain evidence="3">ATCC 10573 / BCRC 21748 / CBS 615 / JCM 9827 / NBRC 10315 / NRRL Y-1498 / VKM Y-70</strain>
    </source>
</reference>
<evidence type="ECO:0000313" key="3">
    <source>
        <dbReference type="Proteomes" id="UP000000707"/>
    </source>
</evidence>
<feature type="compositionally biased region" description="Basic and acidic residues" evidence="1">
    <location>
        <begin position="408"/>
        <end position="417"/>
    </location>
</feature>
<dbReference type="EMBL" id="GL996512">
    <property type="protein sequence ID" value="EGV65848.1"/>
    <property type="molecule type" value="Genomic_DNA"/>
</dbReference>
<accession>G3AYG6</accession>
<name>G3AYG6_CANTC</name>
<feature type="region of interest" description="Disordered" evidence="1">
    <location>
        <begin position="408"/>
        <end position="479"/>
    </location>
</feature>
<gene>
    <name evidence="2" type="ORF">CANTEDRAFT_112720</name>
</gene>
<sequence length="479" mass="55016">MAEVRRCRRCKRKRMDDEPPEVKQYKTCAKCRIIERQKKKSRKPLAEETMIYGMKQFQQQSSNSNFSHDDIFMDDELFSKKKYDSNANMNMNSNQYQYQYQYSYPNGNGAAGTNGNIGINGVAGSATMAGSADTNYAPKFCDICNEKLDLNEEISVHYNLCLNCYADPFKLYNAFDDYNEFLKKVGENNSKNVINHIFLKQIDKNFVDNLNSMNKVINVETQFREFILDNLKKIYIEPIIASSGYEFTLISSNVNELSSTSPTVNDSNQYQYKDTKPIKAYFKCLKEINNKISCESNLFLDYSLFNNFLKIKYNHKVHNFFLTYPLRFINILYEIYNGVKESSSDPSKVGFNPYTGEIVLEELTNKLGDYEDEFKTIINAINKEDFINEFHHLGDIFESHKNKLLTKELSEPPKPSDDTSNGGGRHDANEDDDEGKEDNSSKLEDGEEDEGELSGINGNVLDTEQSNDGIDKILDPAFE</sequence>
<organism evidence="3">
    <name type="scientific">Candida tenuis (strain ATCC 10573 / BCRC 21748 / CBS 615 / JCM 9827 / NBRC 10315 / NRRL Y-1498 / VKM Y-70)</name>
    <name type="common">Yeast</name>
    <name type="synonym">Yamadazyma tenuis</name>
    <dbReference type="NCBI Taxonomy" id="590646"/>
    <lineage>
        <taxon>Eukaryota</taxon>
        <taxon>Fungi</taxon>
        <taxon>Dikarya</taxon>
        <taxon>Ascomycota</taxon>
        <taxon>Saccharomycotina</taxon>
        <taxon>Pichiomycetes</taxon>
        <taxon>Debaryomycetaceae</taxon>
        <taxon>Yamadazyma</taxon>
    </lineage>
</organism>
<dbReference type="AlphaFoldDB" id="G3AYG6"/>
<dbReference type="STRING" id="590646.G3AYG6"/>
<dbReference type="OrthoDB" id="4084568at2759"/>
<keyword evidence="3" id="KW-1185">Reference proteome</keyword>
<proteinExistence type="predicted"/>
<protein>
    <submittedName>
        <fullName evidence="2">Uncharacterized protein</fullName>
    </submittedName>
</protein>
<evidence type="ECO:0000313" key="2">
    <source>
        <dbReference type="EMBL" id="EGV65848.1"/>
    </source>
</evidence>
<dbReference type="Proteomes" id="UP000000707">
    <property type="component" value="Unassembled WGS sequence"/>
</dbReference>
<dbReference type="eggNOG" id="ENOG502QQIF">
    <property type="taxonomic scope" value="Eukaryota"/>
</dbReference>